<organism evidence="2 3">
    <name type="scientific">Rhizobium tumorigenes</name>
    <dbReference type="NCBI Taxonomy" id="2041385"/>
    <lineage>
        <taxon>Bacteria</taxon>
        <taxon>Pseudomonadati</taxon>
        <taxon>Pseudomonadota</taxon>
        <taxon>Alphaproteobacteria</taxon>
        <taxon>Hyphomicrobiales</taxon>
        <taxon>Rhizobiaceae</taxon>
        <taxon>Rhizobium/Agrobacterium group</taxon>
        <taxon>Rhizobium</taxon>
    </lineage>
</organism>
<reference evidence="2 3" key="1">
    <citation type="journal article" date="2018" name="Sci. Rep.">
        <title>Rhizobium tumorigenes sp. nov., a novel plant tumorigenic bacterium isolated from cane gall tumors on thornless blackberry.</title>
        <authorList>
            <person name="Kuzmanovi N."/>
            <person name="Smalla K."/>
            <person name="Gronow S."/>
            <person name="PuBawska J."/>
        </authorList>
    </citation>
    <scope>NUCLEOTIDE SEQUENCE [LARGE SCALE GENOMIC DNA]</scope>
    <source>
        <strain evidence="2 3">1078</strain>
    </source>
</reference>
<gene>
    <name evidence="2" type="ORF">PR017_19265</name>
</gene>
<dbReference type="KEGG" id="rtu:PR017_19265"/>
<evidence type="ECO:0000313" key="2">
    <source>
        <dbReference type="EMBL" id="WFR98024.1"/>
    </source>
</evidence>
<dbReference type="Pfam" id="PF13529">
    <property type="entry name" value="Peptidase_C39_2"/>
    <property type="match status" value="1"/>
</dbReference>
<keyword evidence="3" id="KW-1185">Reference proteome</keyword>
<dbReference type="EMBL" id="CP117256">
    <property type="protein sequence ID" value="WFR98024.1"/>
    <property type="molecule type" value="Genomic_DNA"/>
</dbReference>
<evidence type="ECO:0000313" key="3">
    <source>
        <dbReference type="Proteomes" id="UP000249499"/>
    </source>
</evidence>
<dbReference type="Gene3D" id="3.90.70.10">
    <property type="entry name" value="Cysteine proteinases"/>
    <property type="match status" value="1"/>
</dbReference>
<evidence type="ECO:0000259" key="1">
    <source>
        <dbReference type="Pfam" id="PF13529"/>
    </source>
</evidence>
<name>A0AAF1K9H8_9HYPH</name>
<feature type="domain" description="Peptidase C39-like" evidence="1">
    <location>
        <begin position="5"/>
        <end position="173"/>
    </location>
</feature>
<protein>
    <submittedName>
        <fullName evidence="2">C39 family peptidase</fullName>
    </submittedName>
</protein>
<accession>A0AAF1K9H8</accession>
<sequence length="209" mass="22790">MPTNNVPYFSQWETPEMTLPVVAKGAAALLDDPLWQQSGAQTVEEYSRWAPNLCGMACLKMILATRGEAHPTLDLARACTQHGGYVVSEDGASIKGLIYAPFVELVSSRFGLKAEIMTGVEAVAIPKLLSRWQSFIASVHHSIRWPDQGPPSKGGHLVLITSASPQAVCFHNPSGHDRASQPDVVQPLDVFDQCFAGRGIAVSFYSWRR</sequence>
<dbReference type="AlphaFoldDB" id="A0AAF1K9H8"/>
<keyword evidence="2" id="KW-0614">Plasmid</keyword>
<proteinExistence type="predicted"/>
<dbReference type="RefSeq" id="WP_111218074.1">
    <property type="nucleotide sequence ID" value="NZ_CP117256.1"/>
</dbReference>
<dbReference type="Proteomes" id="UP000249499">
    <property type="component" value="Plasmid pRt1078"/>
</dbReference>
<dbReference type="InterPro" id="IPR039564">
    <property type="entry name" value="Peptidase_C39-like"/>
</dbReference>
<reference evidence="3" key="2">
    <citation type="journal article" date="2023" name="MicrobiologyOpen">
        <title>Genomics of the tumorigenes clade of the family Rhizobiaceae and description of Rhizobium rhododendri sp. nov.</title>
        <authorList>
            <person name="Kuzmanovic N."/>
            <person name="diCenzo G.C."/>
            <person name="Bunk B."/>
            <person name="Sproeer C."/>
            <person name="Fruehling A."/>
            <person name="Neumann-Schaal M."/>
            <person name="Overmann J."/>
            <person name="Smalla K."/>
        </authorList>
    </citation>
    <scope>NUCLEOTIDE SEQUENCE [LARGE SCALE GENOMIC DNA]</scope>
    <source>
        <strain evidence="3">1078</strain>
        <plasmid evidence="3">pRt1078</plasmid>
    </source>
</reference>
<geneLocation type="plasmid" evidence="2 3">
    <name>pRt1078</name>
</geneLocation>